<dbReference type="GO" id="GO:0005524">
    <property type="term" value="F:ATP binding"/>
    <property type="evidence" value="ECO:0007669"/>
    <property type="project" value="UniProtKB-KW"/>
</dbReference>
<evidence type="ECO:0000259" key="6">
    <source>
        <dbReference type="PROSITE" id="PS50011"/>
    </source>
</evidence>
<dbReference type="InterPro" id="IPR008271">
    <property type="entry name" value="Ser/Thr_kinase_AS"/>
</dbReference>
<dbReference type="EMBL" id="GDID01002212">
    <property type="protein sequence ID" value="JAP94394.1"/>
    <property type="molecule type" value="Transcribed_RNA"/>
</dbReference>
<accession>A0A146KET5</accession>
<organism evidence="7">
    <name type="scientific">Trepomonas sp. PC1</name>
    <dbReference type="NCBI Taxonomy" id="1076344"/>
    <lineage>
        <taxon>Eukaryota</taxon>
        <taxon>Metamonada</taxon>
        <taxon>Diplomonadida</taxon>
        <taxon>Hexamitidae</taxon>
        <taxon>Hexamitinae</taxon>
        <taxon>Trepomonas</taxon>
    </lineage>
</organism>
<evidence type="ECO:0000256" key="1">
    <source>
        <dbReference type="ARBA" id="ARBA00022527"/>
    </source>
</evidence>
<keyword evidence="5" id="KW-0067">ATP-binding</keyword>
<dbReference type="Pfam" id="PF00069">
    <property type="entry name" value="Pkinase"/>
    <property type="match status" value="1"/>
</dbReference>
<dbReference type="PROSITE" id="PS50011">
    <property type="entry name" value="PROTEIN_KINASE_DOM"/>
    <property type="match status" value="1"/>
</dbReference>
<dbReference type="PROSITE" id="PS00108">
    <property type="entry name" value="PROTEIN_KINASE_ST"/>
    <property type="match status" value="1"/>
</dbReference>
<keyword evidence="2" id="KW-0808">Transferase</keyword>
<dbReference type="GO" id="GO:0005634">
    <property type="term" value="C:nucleus"/>
    <property type="evidence" value="ECO:0007669"/>
    <property type="project" value="TreeGrafter"/>
</dbReference>
<gene>
    <name evidence="7" type="ORF">TPC1_12967</name>
</gene>
<keyword evidence="1" id="KW-0723">Serine/threonine-protein kinase</keyword>
<feature type="domain" description="Protein kinase" evidence="6">
    <location>
        <begin position="20"/>
        <end position="285"/>
    </location>
</feature>
<feature type="non-terminal residue" evidence="7">
    <location>
        <position position="1"/>
    </location>
</feature>
<keyword evidence="3" id="KW-0547">Nucleotide-binding</keyword>
<reference evidence="7" key="1">
    <citation type="submission" date="2015-07" db="EMBL/GenBank/DDBJ databases">
        <title>Adaptation to a free-living lifestyle via gene acquisitions in the diplomonad Trepomonas sp. PC1.</title>
        <authorList>
            <person name="Xu F."/>
            <person name="Jerlstrom-Hultqvist J."/>
            <person name="Kolisko M."/>
            <person name="Simpson A.G.B."/>
            <person name="Roger A.J."/>
            <person name="Svard S.G."/>
            <person name="Andersson J.O."/>
        </authorList>
    </citation>
    <scope>NUCLEOTIDE SEQUENCE</scope>
    <source>
        <strain evidence="7">PC1</strain>
    </source>
</reference>
<dbReference type="GO" id="GO:0004674">
    <property type="term" value="F:protein serine/threonine kinase activity"/>
    <property type="evidence" value="ECO:0007669"/>
    <property type="project" value="UniProtKB-KW"/>
</dbReference>
<dbReference type="AlphaFoldDB" id="A0A146KET5"/>
<dbReference type="InterPro" id="IPR000719">
    <property type="entry name" value="Prot_kinase_dom"/>
</dbReference>
<protein>
    <submittedName>
        <fullName evidence="7">Protein kinase domain-containing protein</fullName>
    </submittedName>
</protein>
<dbReference type="PANTHER" id="PTHR24345:SF0">
    <property type="entry name" value="CELL CYCLE SERINE_THREONINE-PROTEIN KINASE CDC5_MSD2"/>
    <property type="match status" value="1"/>
</dbReference>
<evidence type="ECO:0000256" key="5">
    <source>
        <dbReference type="ARBA" id="ARBA00022840"/>
    </source>
</evidence>
<dbReference type="PANTHER" id="PTHR24345">
    <property type="entry name" value="SERINE/THREONINE-PROTEIN KINASE PLK"/>
    <property type="match status" value="1"/>
</dbReference>
<dbReference type="SMART" id="SM00220">
    <property type="entry name" value="S_TKc"/>
    <property type="match status" value="1"/>
</dbReference>
<evidence type="ECO:0000256" key="2">
    <source>
        <dbReference type="ARBA" id="ARBA00022679"/>
    </source>
</evidence>
<sequence>LKIQQFINKAKKLSFSEFNYTNFEKLGLGGQAAAFKADSSFDKCPVTIRVFIKETDPCRLSRQIQQIDEQTVKYPYVQHSLRYHEMLVEQRPSTCITGKTVLIQVLEYAPLRLQDYVEANSLQPAVQEKIIKQLATALYKMHDNKILHRDVKPDNIYLDKDFNCMLSDLGIARSSDCSLKTQIGTPSYTAPEVWKVAFESETQSFAEYDSEVDAWSLGCVVYYMQYGRDLFDSVAIDQIEAYLSEEKFEESDPFPKHVMQQLIQVDPLKRKQNWMDLRTELEIKQ</sequence>
<evidence type="ECO:0000256" key="3">
    <source>
        <dbReference type="ARBA" id="ARBA00022741"/>
    </source>
</evidence>
<name>A0A146KET5_9EUKA</name>
<proteinExistence type="predicted"/>
<dbReference type="SUPFAM" id="SSF56112">
    <property type="entry name" value="Protein kinase-like (PK-like)"/>
    <property type="match status" value="1"/>
</dbReference>
<dbReference type="InterPro" id="IPR011009">
    <property type="entry name" value="Kinase-like_dom_sf"/>
</dbReference>
<evidence type="ECO:0000313" key="7">
    <source>
        <dbReference type="EMBL" id="JAP94394.1"/>
    </source>
</evidence>
<evidence type="ECO:0000256" key="4">
    <source>
        <dbReference type="ARBA" id="ARBA00022777"/>
    </source>
</evidence>
<dbReference type="Gene3D" id="1.10.510.10">
    <property type="entry name" value="Transferase(Phosphotransferase) domain 1"/>
    <property type="match status" value="1"/>
</dbReference>
<keyword evidence="4 7" id="KW-0418">Kinase</keyword>